<dbReference type="RefSeq" id="WP_377263902.1">
    <property type="nucleotide sequence ID" value="NZ_JBHMAA010000024.1"/>
</dbReference>
<reference evidence="1 2" key="1">
    <citation type="submission" date="2024-09" db="EMBL/GenBank/DDBJ databases">
        <authorList>
            <person name="Sun Q."/>
            <person name="Mori K."/>
        </authorList>
    </citation>
    <scope>NUCLEOTIDE SEQUENCE [LARGE SCALE GENOMIC DNA]</scope>
    <source>
        <strain evidence="1 2">TBRC 4938</strain>
    </source>
</reference>
<comment type="caution">
    <text evidence="1">The sequence shown here is derived from an EMBL/GenBank/DDBJ whole genome shotgun (WGS) entry which is preliminary data.</text>
</comment>
<organism evidence="1 2">
    <name type="scientific">Rhizobium puerariae</name>
    <dbReference type="NCBI Taxonomy" id="1585791"/>
    <lineage>
        <taxon>Bacteria</taxon>
        <taxon>Pseudomonadati</taxon>
        <taxon>Pseudomonadota</taxon>
        <taxon>Alphaproteobacteria</taxon>
        <taxon>Hyphomicrobiales</taxon>
        <taxon>Rhizobiaceae</taxon>
        <taxon>Rhizobium/Agrobacterium group</taxon>
        <taxon>Rhizobium</taxon>
    </lineage>
</organism>
<name>A0ABV6AKD2_9HYPH</name>
<accession>A0ABV6AKD2</accession>
<dbReference type="EMBL" id="JBHMAA010000024">
    <property type="protein sequence ID" value="MFB9951075.1"/>
    <property type="molecule type" value="Genomic_DNA"/>
</dbReference>
<protein>
    <recommendedName>
        <fullName evidence="3">CYTH domain-containing protein</fullName>
    </recommendedName>
</protein>
<evidence type="ECO:0008006" key="3">
    <source>
        <dbReference type="Google" id="ProtNLM"/>
    </source>
</evidence>
<evidence type="ECO:0000313" key="1">
    <source>
        <dbReference type="EMBL" id="MFB9951075.1"/>
    </source>
</evidence>
<proteinExistence type="predicted"/>
<dbReference type="Proteomes" id="UP001589692">
    <property type="component" value="Unassembled WGS sequence"/>
</dbReference>
<keyword evidence="2" id="KW-1185">Reference proteome</keyword>
<sequence length="273" mass="30859">MKLSSREYKLTLHEDRFAGSEAACLPHVAAFWKDTAQRLAGISIEATRKLDHAEPEKQRDIVFLDTRDKALYRQADLVFRMRRKVRSKEEWETTLKFRHGDRLLAAAQTFRSAKGEKEKFEEDVKVVPPADTPRFWALFSRSSKGMTDGAGPSTVGDCLELYENFGKMFLPSRSAGVLEVGKLRIREHVFEGGRLDLGEGVEAECALILWWKRERLENPIAAEFSFRFELENGEAEAGAARKAWAAMVELCSSPWVDPQGQTKTALVYGSAEV</sequence>
<gene>
    <name evidence="1" type="ORF">ACFFP0_19685</name>
</gene>
<evidence type="ECO:0000313" key="2">
    <source>
        <dbReference type="Proteomes" id="UP001589692"/>
    </source>
</evidence>